<protein>
    <submittedName>
        <fullName evidence="2">Integral membrane protein</fullName>
    </submittedName>
    <submittedName>
        <fullName evidence="3">LapA family protein</fullName>
    </submittedName>
</protein>
<dbReference type="Proteomes" id="UP000313988">
    <property type="component" value="Unassembled WGS sequence"/>
</dbReference>
<keyword evidence="1" id="KW-0812">Transmembrane</keyword>
<feature type="transmembrane region" description="Helical" evidence="1">
    <location>
        <begin position="42"/>
        <end position="61"/>
    </location>
</feature>
<dbReference type="Proteomes" id="UP000629870">
    <property type="component" value="Unassembled WGS sequence"/>
</dbReference>
<evidence type="ECO:0000313" key="3">
    <source>
        <dbReference type="EMBL" id="TNM72153.1"/>
    </source>
</evidence>
<dbReference type="EMBL" id="VDMO01000004">
    <property type="protein sequence ID" value="TNM72153.1"/>
    <property type="molecule type" value="Genomic_DNA"/>
</dbReference>
<gene>
    <name evidence="3" type="ORF">FHR04_04805</name>
    <name evidence="2" type="ORF">HNQ04_001368</name>
</gene>
<keyword evidence="5" id="KW-1185">Reference proteome</keyword>
<dbReference type="OrthoDB" id="73873at2"/>
<sequence>MRTIVLIAGLVLLLIFAVLNFGSLMALQPMNLGFIQYVTAPIGLIMLLTAIFAALLFYFWAGISNLRAQADTAKLLRDMETLRLSLDSQEGSRFAELRSHLDTRLNALGTGETSNELRAVHSRIDELQRDMNLQLAQLDDYLKTRLGEIPVTQAAAGEIRLDKKL</sequence>
<evidence type="ECO:0000313" key="2">
    <source>
        <dbReference type="EMBL" id="MBB6016130.1"/>
    </source>
</evidence>
<keyword evidence="1" id="KW-0472">Membrane</keyword>
<reference evidence="3 4" key="1">
    <citation type="submission" date="2019-06" db="EMBL/GenBank/DDBJ databases">
        <title>Genome sequence of Deinococcus radiopugnans ATCC 19172.</title>
        <authorList>
            <person name="Maclea K.S."/>
            <person name="Maynard C.R."/>
        </authorList>
    </citation>
    <scope>NUCLEOTIDE SEQUENCE [LARGE SCALE GENOMIC DNA]</scope>
    <source>
        <strain evidence="3 4">ATCC 19172</strain>
    </source>
</reference>
<evidence type="ECO:0000313" key="5">
    <source>
        <dbReference type="Proteomes" id="UP000629870"/>
    </source>
</evidence>
<proteinExistence type="predicted"/>
<dbReference type="RefSeq" id="WP_139401226.1">
    <property type="nucleotide sequence ID" value="NZ_JACHEW010000005.1"/>
</dbReference>
<dbReference type="EMBL" id="JACHEW010000005">
    <property type="protein sequence ID" value="MBB6016130.1"/>
    <property type="molecule type" value="Genomic_DNA"/>
</dbReference>
<comment type="caution">
    <text evidence="3">The sequence shown here is derived from an EMBL/GenBank/DDBJ whole genome shotgun (WGS) entry which is preliminary data.</text>
</comment>
<dbReference type="AlphaFoldDB" id="A0A5C4Y9N3"/>
<accession>A0A5C4Y9N3</accession>
<evidence type="ECO:0000256" key="1">
    <source>
        <dbReference type="SAM" id="Phobius"/>
    </source>
</evidence>
<keyword evidence="1" id="KW-1133">Transmembrane helix</keyword>
<name>A0A5C4Y9N3_9DEIO</name>
<organism evidence="3 4">
    <name type="scientific">Deinococcus radiopugnans ATCC 19172</name>
    <dbReference type="NCBI Taxonomy" id="585398"/>
    <lineage>
        <taxon>Bacteria</taxon>
        <taxon>Thermotogati</taxon>
        <taxon>Deinococcota</taxon>
        <taxon>Deinococci</taxon>
        <taxon>Deinococcales</taxon>
        <taxon>Deinococcaceae</taxon>
        <taxon>Deinococcus</taxon>
    </lineage>
</organism>
<reference evidence="2 5" key="2">
    <citation type="submission" date="2020-08" db="EMBL/GenBank/DDBJ databases">
        <title>Genomic Encyclopedia of Type Strains, Phase IV (KMG-IV): sequencing the most valuable type-strain genomes for metagenomic binning, comparative biology and taxonomic classification.</title>
        <authorList>
            <person name="Goeker M."/>
        </authorList>
    </citation>
    <scope>NUCLEOTIDE SEQUENCE [LARGE SCALE GENOMIC DNA]</scope>
    <source>
        <strain evidence="2 5">DSM 12027</strain>
    </source>
</reference>
<evidence type="ECO:0000313" key="4">
    <source>
        <dbReference type="Proteomes" id="UP000313988"/>
    </source>
</evidence>